<name>A0A5Q2TR65_9BACI</name>
<dbReference type="NCBIfam" id="NF011987">
    <property type="entry name" value="PRK15446.2-3"/>
    <property type="match status" value="1"/>
</dbReference>
<dbReference type="PIRSF" id="PIRSF038971">
    <property type="entry name" value="PhnM"/>
    <property type="match status" value="1"/>
</dbReference>
<dbReference type="InterPro" id="IPR006680">
    <property type="entry name" value="Amidohydro-rel"/>
</dbReference>
<dbReference type="AlphaFoldDB" id="A0A5Q2TR65"/>
<gene>
    <name evidence="2" type="primary">phnM</name>
    <name evidence="2" type="ORF">GI584_22760</name>
</gene>
<proteinExistence type="predicted"/>
<dbReference type="NCBIfam" id="NF011990">
    <property type="entry name" value="PRK15446.2-6"/>
    <property type="match status" value="1"/>
</dbReference>
<dbReference type="CDD" id="cd01306">
    <property type="entry name" value="PhnM"/>
    <property type="match status" value="1"/>
</dbReference>
<dbReference type="InterPro" id="IPR051781">
    <property type="entry name" value="Metallo-dep_Hydrolase"/>
</dbReference>
<dbReference type="InterPro" id="IPR012696">
    <property type="entry name" value="PhnM"/>
</dbReference>
<dbReference type="Pfam" id="PF22643">
    <property type="entry name" value="NagA_N"/>
    <property type="match status" value="1"/>
</dbReference>
<dbReference type="RefSeq" id="WP_153792733.1">
    <property type="nucleotide sequence ID" value="NZ_CP045915.1"/>
</dbReference>
<dbReference type="Pfam" id="PF01979">
    <property type="entry name" value="Amidohydro_1"/>
    <property type="match status" value="1"/>
</dbReference>
<evidence type="ECO:0000259" key="1">
    <source>
        <dbReference type="Pfam" id="PF01979"/>
    </source>
</evidence>
<dbReference type="PANTHER" id="PTHR43135">
    <property type="entry name" value="ALPHA-D-RIBOSE 1-METHYLPHOSPHONATE 5-TRIPHOSPHATE DIPHOSPHATASE"/>
    <property type="match status" value="1"/>
</dbReference>
<dbReference type="GO" id="GO:0016810">
    <property type="term" value="F:hydrolase activity, acting on carbon-nitrogen (but not peptide) bonds"/>
    <property type="evidence" value="ECO:0007669"/>
    <property type="project" value="InterPro"/>
</dbReference>
<sequence length="398" mass="45008">MYIIHNGKVITENSILENHAVVVKDDVIHSIIQEEEVSNYKEARLINANGGYISPGFIDIHSDYIETVVSPRPSSVMDFNLSLREAEKILIGQGITTMFHSLSFYRKEKITHKHIRYPDNMQRMVDTIHQAHFQQHMIRHRLHARFELDNILGIDQLVDNIHDDKVHLLSFMDHTPGQGQYRNLEIYRENIKVHRNLSDEEVSVLIAERKSTELLTMEKITEVAALAQTKGIAIASHDDDNVKKLELVKSYGTTISEFPITLEVAREAKQQGLHTIVGAPNILLGGSHSGNLSAAEAIEYGYADILCSDYYPAALLHAIFQLHDKGEELHKMFMMVTLNPAQAVKMDDEIGSIKPGKKADLLVIERLGDGYPMLTNTMVNGELMTTMNYRMNEKGVRA</sequence>
<dbReference type="SUPFAM" id="SSF51556">
    <property type="entry name" value="Metallo-dependent hydrolases"/>
    <property type="match status" value="1"/>
</dbReference>
<feature type="domain" description="Amidohydrolase-related" evidence="1">
    <location>
        <begin position="52"/>
        <end position="383"/>
    </location>
</feature>
<dbReference type="EMBL" id="CP045915">
    <property type="protein sequence ID" value="QGH36701.1"/>
    <property type="molecule type" value="Genomic_DNA"/>
</dbReference>
<dbReference type="GO" id="GO:0019700">
    <property type="term" value="P:organic phosphonate catabolic process"/>
    <property type="evidence" value="ECO:0007669"/>
    <property type="project" value="InterPro"/>
</dbReference>
<dbReference type="PANTHER" id="PTHR43135:SF3">
    <property type="entry name" value="ALPHA-D-RIBOSE 1-METHYLPHOSPHONATE 5-TRIPHOSPHATE DIPHOSPHATASE"/>
    <property type="match status" value="1"/>
</dbReference>
<evidence type="ECO:0000313" key="3">
    <source>
        <dbReference type="Proteomes" id="UP000339690"/>
    </source>
</evidence>
<keyword evidence="3" id="KW-1185">Reference proteome</keyword>
<dbReference type="NCBIfam" id="TIGR02318">
    <property type="entry name" value="phosphono_phnM"/>
    <property type="match status" value="1"/>
</dbReference>
<dbReference type="KEGG" id="grc:GI584_22760"/>
<evidence type="ECO:0000313" key="2">
    <source>
        <dbReference type="EMBL" id="QGH36701.1"/>
    </source>
</evidence>
<protein>
    <submittedName>
        <fullName evidence="2">Phosphonate metabolism protein PhnM</fullName>
    </submittedName>
</protein>
<dbReference type="Gene3D" id="2.30.40.10">
    <property type="entry name" value="Urease, subunit C, domain 1"/>
    <property type="match status" value="2"/>
</dbReference>
<accession>A0A5Q2TR65</accession>
<organism evidence="2 3">
    <name type="scientific">Gracilibacillus salitolerans</name>
    <dbReference type="NCBI Taxonomy" id="2663022"/>
    <lineage>
        <taxon>Bacteria</taxon>
        <taxon>Bacillati</taxon>
        <taxon>Bacillota</taxon>
        <taxon>Bacilli</taxon>
        <taxon>Bacillales</taxon>
        <taxon>Bacillaceae</taxon>
        <taxon>Gracilibacillus</taxon>
    </lineage>
</organism>
<dbReference type="InterPro" id="IPR032466">
    <property type="entry name" value="Metal_Hydrolase"/>
</dbReference>
<reference evidence="2 3" key="1">
    <citation type="submission" date="2019-11" db="EMBL/GenBank/DDBJ databases">
        <title>Gracilibacillus salitolerans sp. nov., a moderate halophile isolated from a saline soil in northwest China.</title>
        <authorList>
            <person name="Gan L."/>
        </authorList>
    </citation>
    <scope>NUCLEOTIDE SEQUENCE [LARGE SCALE GENOMIC DNA]</scope>
    <source>
        <strain evidence="2 3">SCU50</strain>
    </source>
</reference>
<dbReference type="SUPFAM" id="SSF51338">
    <property type="entry name" value="Composite domain of metallo-dependent hydrolases"/>
    <property type="match status" value="1"/>
</dbReference>
<dbReference type="NCBIfam" id="NF011984">
    <property type="entry name" value="PRK15446.1-5"/>
    <property type="match status" value="1"/>
</dbReference>
<dbReference type="InterPro" id="IPR011059">
    <property type="entry name" value="Metal-dep_hydrolase_composite"/>
</dbReference>
<dbReference type="Proteomes" id="UP000339690">
    <property type="component" value="Chromosome"/>
</dbReference>